<reference evidence="2 3" key="1">
    <citation type="submission" date="2018-11" db="EMBL/GenBank/DDBJ databases">
        <authorList>
            <consortium name="Pathogen Informatics"/>
        </authorList>
    </citation>
    <scope>NUCLEOTIDE SEQUENCE [LARGE SCALE GENOMIC DNA]</scope>
</reference>
<dbReference type="AlphaFoldDB" id="A0A3P6Z892"/>
<organism evidence="2 3">
    <name type="scientific">Hymenolepis diminuta</name>
    <name type="common">Rat tapeworm</name>
    <dbReference type="NCBI Taxonomy" id="6216"/>
    <lineage>
        <taxon>Eukaryota</taxon>
        <taxon>Metazoa</taxon>
        <taxon>Spiralia</taxon>
        <taxon>Lophotrochozoa</taxon>
        <taxon>Platyhelminthes</taxon>
        <taxon>Cestoda</taxon>
        <taxon>Eucestoda</taxon>
        <taxon>Cyclophyllidea</taxon>
        <taxon>Hymenolepididae</taxon>
        <taxon>Hymenolepis</taxon>
    </lineage>
</organism>
<protein>
    <submittedName>
        <fullName evidence="2">Uncharacterized protein</fullName>
    </submittedName>
</protein>
<evidence type="ECO:0000256" key="1">
    <source>
        <dbReference type="SAM" id="MobiDB-lite"/>
    </source>
</evidence>
<feature type="compositionally biased region" description="Pro residues" evidence="1">
    <location>
        <begin position="340"/>
        <end position="350"/>
    </location>
</feature>
<sequence length="403" mass="43369">MAASQSPPPLPSASSLSSISAINSDQRRRRISSGGGSSLGGGLSQQQVVSTTSRLSPDMAEAAANAEALLRRFILSPLYRAHWQSSSEVFYFRTISLPFLRNQGISGNEAVGDKMHSSASFIVNENTSVFSPTSSFENLLLLNYHCILGKVPGDSLLESINSCESTVFDAVTLRVAQKRAYLSPLKSATNTILSNQSSKNVNSSSPNSSIEHLAKAFCFDNIFSEDGCDYSSEDSKGLASSFSFVDKTSASSVLSAMSLKCGCLHVLSIARDVNYTEDVHVVYLTVQAISRTVTIGFLRNRSTTSGSPLLPGRLPIPALIWPPLILTGLIRPVPLIMPTSQPPPFNPPPSRSQSNNDREKAQEYPTLPAVEVYGPLPSILISDFIDICIPSVDYSVIPYLGLL</sequence>
<accession>A0A3P6Z892</accession>
<name>A0A3P6Z892_HYMDI</name>
<dbReference type="OrthoDB" id="6259411at2759"/>
<evidence type="ECO:0000313" key="3">
    <source>
        <dbReference type="Proteomes" id="UP000274504"/>
    </source>
</evidence>
<feature type="compositionally biased region" description="Pro residues" evidence="1">
    <location>
        <begin position="1"/>
        <end position="11"/>
    </location>
</feature>
<dbReference type="EMBL" id="UYSG01002299">
    <property type="protein sequence ID" value="VDL57389.1"/>
    <property type="molecule type" value="Genomic_DNA"/>
</dbReference>
<feature type="compositionally biased region" description="Gly residues" evidence="1">
    <location>
        <begin position="33"/>
        <end position="43"/>
    </location>
</feature>
<gene>
    <name evidence="2" type="ORF">HDID_LOCUS5071</name>
</gene>
<feature type="region of interest" description="Disordered" evidence="1">
    <location>
        <begin position="340"/>
        <end position="361"/>
    </location>
</feature>
<proteinExistence type="predicted"/>
<feature type="compositionally biased region" description="Low complexity" evidence="1">
    <location>
        <begin position="12"/>
        <end position="24"/>
    </location>
</feature>
<dbReference type="Proteomes" id="UP000274504">
    <property type="component" value="Unassembled WGS sequence"/>
</dbReference>
<feature type="region of interest" description="Disordered" evidence="1">
    <location>
        <begin position="1"/>
        <end position="51"/>
    </location>
</feature>
<evidence type="ECO:0000313" key="2">
    <source>
        <dbReference type="EMBL" id="VDL57389.1"/>
    </source>
</evidence>